<feature type="compositionally biased region" description="Basic and acidic residues" evidence="1">
    <location>
        <begin position="658"/>
        <end position="683"/>
    </location>
</feature>
<dbReference type="PANTHER" id="PTHR21450:SF35">
    <property type="entry name" value="TRANSCRIPTION FACTOR, PUTATIVE (DUF630 AND DUF632)-RELATED"/>
    <property type="match status" value="1"/>
</dbReference>
<feature type="region of interest" description="Disordered" evidence="1">
    <location>
        <begin position="658"/>
        <end position="688"/>
    </location>
</feature>
<proteinExistence type="predicted"/>
<gene>
    <name evidence="4" type="ORF">RND81_06G027200</name>
</gene>
<evidence type="ECO:0000259" key="2">
    <source>
        <dbReference type="Pfam" id="PF04782"/>
    </source>
</evidence>
<comment type="caution">
    <text evidence="4">The sequence shown here is derived from an EMBL/GenBank/DDBJ whole genome shotgun (WGS) entry which is preliminary data.</text>
</comment>
<evidence type="ECO:0000313" key="4">
    <source>
        <dbReference type="EMBL" id="KAK9713441.1"/>
    </source>
</evidence>
<feature type="region of interest" description="Disordered" evidence="1">
    <location>
        <begin position="62"/>
        <end position="106"/>
    </location>
</feature>
<keyword evidence="5" id="KW-1185">Reference proteome</keyword>
<feature type="domain" description="DUF632" evidence="2">
    <location>
        <begin position="306"/>
        <end position="652"/>
    </location>
</feature>
<dbReference type="EMBL" id="JBDFQZ010000006">
    <property type="protein sequence ID" value="KAK9713441.1"/>
    <property type="molecule type" value="Genomic_DNA"/>
</dbReference>
<dbReference type="PANTHER" id="PTHR21450">
    <property type="entry name" value="PROTEIN ALTERED PHOSPHATE STARVATION RESPONSE 1"/>
    <property type="match status" value="1"/>
</dbReference>
<evidence type="ECO:0000313" key="5">
    <source>
        <dbReference type="Proteomes" id="UP001443914"/>
    </source>
</evidence>
<dbReference type="Pfam" id="PF04783">
    <property type="entry name" value="DUF630"/>
    <property type="match status" value="1"/>
</dbReference>
<evidence type="ECO:0000259" key="3">
    <source>
        <dbReference type="Pfam" id="PF04783"/>
    </source>
</evidence>
<dbReference type="AlphaFoldDB" id="A0AAW1K6M9"/>
<organism evidence="4 5">
    <name type="scientific">Saponaria officinalis</name>
    <name type="common">Common soapwort</name>
    <name type="synonym">Lychnis saponaria</name>
    <dbReference type="NCBI Taxonomy" id="3572"/>
    <lineage>
        <taxon>Eukaryota</taxon>
        <taxon>Viridiplantae</taxon>
        <taxon>Streptophyta</taxon>
        <taxon>Embryophyta</taxon>
        <taxon>Tracheophyta</taxon>
        <taxon>Spermatophyta</taxon>
        <taxon>Magnoliopsida</taxon>
        <taxon>eudicotyledons</taxon>
        <taxon>Gunneridae</taxon>
        <taxon>Pentapetalae</taxon>
        <taxon>Caryophyllales</taxon>
        <taxon>Caryophyllaceae</taxon>
        <taxon>Caryophylleae</taxon>
        <taxon>Saponaria</taxon>
    </lineage>
</organism>
<evidence type="ECO:0000256" key="1">
    <source>
        <dbReference type="SAM" id="MobiDB-lite"/>
    </source>
</evidence>
<accession>A0AAW1K6M9</accession>
<dbReference type="InterPro" id="IPR006868">
    <property type="entry name" value="DUF630"/>
</dbReference>
<sequence>MGGTNSKAEKTEALKMCKLRKKMIKQAIDSRYSIAAAHISYIQSLKNIGVALRRFAEAEVLLESSSSPSGTTNVTEIDKSPSHHSHSPSPSHVSENPRLSYMKSGGNNNNNVGVTFRYNPSTNAHTLVDCGNKNNVIQDDVEFTTVYENHRVNFMKTGENNNVGVNFRYNPSTNTHSLVDRSNNNDINNNGNEEEEGIVLPPPPPPPPDCGTWDYFDTGCGEEGESFRFVGMNETSVNASVSKSESIRMFGGEVGNVQKSENGKGLMVGVSSSKIDSSKGEMEELEEEEEREDASEFITHRAKDFLSSIKDIEHRFFRASECGKDVARMLEANRIRVGYADAKGSLSPLDSLAAYPLVCCRGKSVHASNEHQQQSAPKVIIWNRSMSSHSSSSRNPLATASKDDTDDSGSEHVEDFFMISGSHSSTLDRLYAWERKLYDEVKASEAIRKVYDKKCIHLRHQFAKDHSTHVIDKTRSAVKDLHSRIRVALHAVDSIAKRIEKMRDEELLPQLIELITGFIRMWKAMLECHHAQYITISLAYHAKTSVGTTAGGGDTRKEITTQLQYEFECFGLSFADWMNSHTSYVEALNGWLQNCVMQTQERSRGSHRKPFSPRRVLAPPIFVLCRDWSVGIRALPAEDVSDAIRNFLTNLHLLAKQQQEDENKETGSRENEEGKDEDQKRDANSANLGGIHTSLTKVLDKLTKFSEASLKLYEDIRQKCEIARVAYSKPRPFRY</sequence>
<feature type="region of interest" description="Disordered" evidence="1">
    <location>
        <begin position="174"/>
        <end position="202"/>
    </location>
</feature>
<reference evidence="4" key="1">
    <citation type="submission" date="2024-03" db="EMBL/GenBank/DDBJ databases">
        <title>WGS assembly of Saponaria officinalis var. Norfolk2.</title>
        <authorList>
            <person name="Jenkins J."/>
            <person name="Shu S."/>
            <person name="Grimwood J."/>
            <person name="Barry K."/>
            <person name="Goodstein D."/>
            <person name="Schmutz J."/>
            <person name="Leebens-Mack J."/>
            <person name="Osbourn A."/>
        </authorList>
    </citation>
    <scope>NUCLEOTIDE SEQUENCE [LARGE SCALE GENOMIC DNA]</scope>
    <source>
        <strain evidence="4">JIC</strain>
    </source>
</reference>
<dbReference type="InterPro" id="IPR006867">
    <property type="entry name" value="DUF632"/>
</dbReference>
<protein>
    <submittedName>
        <fullName evidence="4">Uncharacterized protein</fullName>
    </submittedName>
</protein>
<dbReference type="Pfam" id="PF04782">
    <property type="entry name" value="DUF632"/>
    <property type="match status" value="1"/>
</dbReference>
<feature type="domain" description="DUF630" evidence="3">
    <location>
        <begin position="1"/>
        <end position="59"/>
    </location>
</feature>
<dbReference type="Proteomes" id="UP001443914">
    <property type="component" value="Unassembled WGS sequence"/>
</dbReference>
<feature type="region of interest" description="Disordered" evidence="1">
    <location>
        <begin position="385"/>
        <end position="409"/>
    </location>
</feature>
<name>A0AAW1K6M9_SAPOF</name>